<name>A0A377V2N2_KLEPN</name>
<organism evidence="2 3">
    <name type="scientific">Klebsiella pneumoniae</name>
    <dbReference type="NCBI Taxonomy" id="573"/>
    <lineage>
        <taxon>Bacteria</taxon>
        <taxon>Pseudomonadati</taxon>
        <taxon>Pseudomonadota</taxon>
        <taxon>Gammaproteobacteria</taxon>
        <taxon>Enterobacterales</taxon>
        <taxon>Enterobacteriaceae</taxon>
        <taxon>Klebsiella/Raoultella group</taxon>
        <taxon>Klebsiella</taxon>
        <taxon>Klebsiella pneumoniae complex</taxon>
    </lineage>
</organism>
<proteinExistence type="predicted"/>
<evidence type="ECO:0000313" key="3">
    <source>
        <dbReference type="Proteomes" id="UP000255518"/>
    </source>
</evidence>
<dbReference type="Proteomes" id="UP000255518">
    <property type="component" value="Unassembled WGS sequence"/>
</dbReference>
<feature type="region of interest" description="Disordered" evidence="1">
    <location>
        <begin position="25"/>
        <end position="94"/>
    </location>
</feature>
<gene>
    <name evidence="2" type="ORF">NCTC13443_04378</name>
</gene>
<feature type="compositionally biased region" description="Basic and acidic residues" evidence="1">
    <location>
        <begin position="29"/>
        <end position="42"/>
    </location>
</feature>
<dbReference type="EMBL" id="UGKT01000001">
    <property type="protein sequence ID" value="STT04124.1"/>
    <property type="molecule type" value="Genomic_DNA"/>
</dbReference>
<evidence type="ECO:0000313" key="2">
    <source>
        <dbReference type="EMBL" id="STT04124.1"/>
    </source>
</evidence>
<dbReference type="AlphaFoldDB" id="A0A377V2N2"/>
<reference evidence="2 3" key="1">
    <citation type="submission" date="2018-06" db="EMBL/GenBank/DDBJ databases">
        <authorList>
            <consortium name="Pathogen Informatics"/>
            <person name="Doyle S."/>
        </authorList>
    </citation>
    <scope>NUCLEOTIDE SEQUENCE [LARGE SCALE GENOMIC DNA]</scope>
    <source>
        <strain evidence="2 3">NCTC13443</strain>
    </source>
</reference>
<evidence type="ECO:0000256" key="1">
    <source>
        <dbReference type="SAM" id="MobiDB-lite"/>
    </source>
</evidence>
<feature type="compositionally biased region" description="Basic and acidic residues" evidence="1">
    <location>
        <begin position="49"/>
        <end position="60"/>
    </location>
</feature>
<sequence>MENHADILQQRIEVAAINGVLRQAAAERVGGKEDKQQEPKGDHPHHRQHPGDGVERHPAAEDGDGEGPDAEQQNPQQQRALVRPPGRRYPIPHRQRAVGVFRHIADGKVIDHKGVHQQQEGAADTGE</sequence>
<accession>A0A377V2N2</accession>
<protein>
    <submittedName>
        <fullName evidence="2">Uncharacterized protein</fullName>
    </submittedName>
</protein>